<dbReference type="EMBL" id="VTEZ01000003">
    <property type="protein sequence ID" value="TYS85798.1"/>
    <property type="molecule type" value="Genomic_DNA"/>
</dbReference>
<evidence type="ECO:0000313" key="3">
    <source>
        <dbReference type="Proteomes" id="UP000324269"/>
    </source>
</evidence>
<dbReference type="AlphaFoldDB" id="A0A5D4UFM0"/>
<comment type="caution">
    <text evidence="2">The sequence shown here is derived from an EMBL/GenBank/DDBJ whole genome shotgun (WGS) entry which is preliminary data.</text>
</comment>
<dbReference type="RefSeq" id="WP_148968638.1">
    <property type="nucleotide sequence ID" value="NZ_CANLNA010000003.1"/>
</dbReference>
<reference evidence="2 3" key="1">
    <citation type="submission" date="2019-08" db="EMBL/GenBank/DDBJ databases">
        <title>Bacillus genomes from the desert of Cuatro Cienegas, Coahuila.</title>
        <authorList>
            <person name="Olmedo-Alvarez G."/>
        </authorList>
    </citation>
    <scope>NUCLEOTIDE SEQUENCE [LARGE SCALE GENOMIC DNA]</scope>
    <source>
        <strain evidence="2 3">CH87b_3T</strain>
    </source>
</reference>
<protein>
    <submittedName>
        <fullName evidence="2">Uncharacterized protein</fullName>
    </submittedName>
</protein>
<keyword evidence="1" id="KW-0812">Transmembrane</keyword>
<dbReference type="Proteomes" id="UP000324269">
    <property type="component" value="Unassembled WGS sequence"/>
</dbReference>
<accession>A0A5D4UFM0</accession>
<name>A0A5D4UFM0_9BACI</name>
<feature type="transmembrane region" description="Helical" evidence="1">
    <location>
        <begin position="35"/>
        <end position="53"/>
    </location>
</feature>
<organism evidence="2 3">
    <name type="scientific">Rossellomorea aquimaris</name>
    <dbReference type="NCBI Taxonomy" id="189382"/>
    <lineage>
        <taxon>Bacteria</taxon>
        <taxon>Bacillati</taxon>
        <taxon>Bacillota</taxon>
        <taxon>Bacilli</taxon>
        <taxon>Bacillales</taxon>
        <taxon>Bacillaceae</taxon>
        <taxon>Rossellomorea</taxon>
    </lineage>
</organism>
<sequence length="104" mass="11733">MVWLFLFIVLGLSCLYVIGGRHDTKEIEIMNCDSFIVTAILSTLAVHGILSLAEEDEWQKFTLQDLQETLISNGLLDKSEWDQMLADHLNQASFPADSKDLDFG</sequence>
<gene>
    <name evidence="2" type="ORF">FZC85_12565</name>
</gene>
<keyword evidence="1" id="KW-1133">Transmembrane helix</keyword>
<evidence type="ECO:0000313" key="2">
    <source>
        <dbReference type="EMBL" id="TYS85798.1"/>
    </source>
</evidence>
<keyword evidence="1" id="KW-0472">Membrane</keyword>
<evidence type="ECO:0000256" key="1">
    <source>
        <dbReference type="SAM" id="Phobius"/>
    </source>
</evidence>
<proteinExistence type="predicted"/>
<dbReference type="OrthoDB" id="2933751at2"/>